<dbReference type="Proteomes" id="UP001165267">
    <property type="component" value="Unassembled WGS sequence"/>
</dbReference>
<evidence type="ECO:0000313" key="2">
    <source>
        <dbReference type="EMBL" id="MCR2745290.1"/>
    </source>
</evidence>
<gene>
    <name evidence="2" type="ORF">NSP04_01360</name>
</gene>
<dbReference type="EMBL" id="JANKHG010000001">
    <property type="protein sequence ID" value="MCR2745290.1"/>
    <property type="molecule type" value="Genomic_DNA"/>
</dbReference>
<sequence>MTMDWCPGIREACAHWQNATMLQHTFDALQMALESDSDASIDAVKGLVECICRVIIDQLDDPTSPLKPKDEASITEWVSAAIRVLGRGDVRDRKFADLIKHHNGLAESLRVLRNDAGPFSHGKDGFIQALTIYHRRAAILAADALVTFLYKAYLDSQLDPISSREPWERFAEGNALIDAHVGLVVDDDDSTTLRFILPSGDELPINIEVSRLLYQLDREAYVEALNAARGAQKPAQVREQGEH</sequence>
<dbReference type="Pfam" id="PF14355">
    <property type="entry name" value="Abi_C"/>
    <property type="match status" value="1"/>
</dbReference>
<accession>A0ABT1XDF1</accession>
<keyword evidence="3" id="KW-1185">Reference proteome</keyword>
<evidence type="ECO:0000313" key="3">
    <source>
        <dbReference type="Proteomes" id="UP001165267"/>
    </source>
</evidence>
<dbReference type="InterPro" id="IPR026001">
    <property type="entry name" value="Abi-like_C"/>
</dbReference>
<protein>
    <submittedName>
        <fullName evidence="2">Abortive infection family protein</fullName>
    </submittedName>
</protein>
<feature type="domain" description="Abortive infection protein-like C-terminal" evidence="1">
    <location>
        <begin position="76"/>
        <end position="150"/>
    </location>
</feature>
<reference evidence="2" key="1">
    <citation type="submission" date="2022-07" db="EMBL/GenBank/DDBJ databases">
        <authorList>
            <person name="Xamxidin M."/>
        </authorList>
    </citation>
    <scope>NUCLEOTIDE SEQUENCE</scope>
    <source>
        <strain evidence="2">YS8-69</strain>
    </source>
</reference>
<dbReference type="RefSeq" id="WP_257510539.1">
    <property type="nucleotide sequence ID" value="NZ_JANKHG010000001.1"/>
</dbReference>
<evidence type="ECO:0000259" key="1">
    <source>
        <dbReference type="Pfam" id="PF14355"/>
    </source>
</evidence>
<name>A0ABT1XDF1_9BURK</name>
<comment type="caution">
    <text evidence="2">The sequence shown here is derived from an EMBL/GenBank/DDBJ whole genome shotgun (WGS) entry which is preliminary data.</text>
</comment>
<organism evidence="2 3">
    <name type="scientific">Limnobacter parvus</name>
    <dbReference type="NCBI Taxonomy" id="2939690"/>
    <lineage>
        <taxon>Bacteria</taxon>
        <taxon>Pseudomonadati</taxon>
        <taxon>Pseudomonadota</taxon>
        <taxon>Betaproteobacteria</taxon>
        <taxon>Burkholderiales</taxon>
        <taxon>Burkholderiaceae</taxon>
        <taxon>Limnobacter</taxon>
    </lineage>
</organism>
<proteinExistence type="predicted"/>